<dbReference type="EMBL" id="ACKP02000012">
    <property type="protein sequence ID" value="EEX77922.1"/>
    <property type="molecule type" value="Genomic_DNA"/>
</dbReference>
<protein>
    <submittedName>
        <fullName evidence="1">Uncharacterized protein</fullName>
    </submittedName>
</protein>
<dbReference type="Proteomes" id="UP000003505">
    <property type="component" value="Unassembled WGS sequence"/>
</dbReference>
<organism evidence="1 2">
    <name type="scientific">Selenomonas sputigena (strain ATCC 35185 / DSM 20758 / CCUG 44933 / VPI D19B-28)</name>
    <dbReference type="NCBI Taxonomy" id="546271"/>
    <lineage>
        <taxon>Bacteria</taxon>
        <taxon>Bacillati</taxon>
        <taxon>Bacillota</taxon>
        <taxon>Negativicutes</taxon>
        <taxon>Selenomonadales</taxon>
        <taxon>Selenomonadaceae</taxon>
        <taxon>Selenomonas</taxon>
    </lineage>
</organism>
<gene>
    <name evidence="1" type="ORF">SELSPUOL_00656</name>
</gene>
<sequence length="41" mass="4632">MNIHNHASLLMVLGTRILLPLISSHKQLYCIIFLLVCLVIS</sequence>
<name>C9LT75_SELS3</name>
<proteinExistence type="predicted"/>
<reference evidence="1 2" key="1">
    <citation type="submission" date="2009-09" db="EMBL/GenBank/DDBJ databases">
        <authorList>
            <person name="Weinstock G."/>
            <person name="Sodergren E."/>
            <person name="Clifton S."/>
            <person name="Fulton L."/>
            <person name="Fulton B."/>
            <person name="Courtney L."/>
            <person name="Fronick C."/>
            <person name="Harrison M."/>
            <person name="Strong C."/>
            <person name="Farmer C."/>
            <person name="Delahaunty K."/>
            <person name="Markovic C."/>
            <person name="Hall O."/>
            <person name="Minx P."/>
            <person name="Tomlinson C."/>
            <person name="Mitreva M."/>
            <person name="Nelson J."/>
            <person name="Hou S."/>
            <person name="Wollam A."/>
            <person name="Pepin K.H."/>
            <person name="Johnson M."/>
            <person name="Bhonagiri V."/>
            <person name="Nash W.E."/>
            <person name="Warren W."/>
            <person name="Chinwalla A."/>
            <person name="Mardis E.R."/>
            <person name="Wilson R.K."/>
        </authorList>
    </citation>
    <scope>NUCLEOTIDE SEQUENCE [LARGE SCALE GENOMIC DNA]</scope>
    <source>
        <strain evidence="2">ATCC 35185 / DSM 20758 / VPI D19B-28</strain>
    </source>
</reference>
<dbReference type="AlphaFoldDB" id="C9LT75"/>
<evidence type="ECO:0000313" key="1">
    <source>
        <dbReference type="EMBL" id="EEX77922.1"/>
    </source>
</evidence>
<evidence type="ECO:0000313" key="2">
    <source>
        <dbReference type="Proteomes" id="UP000003505"/>
    </source>
</evidence>
<accession>C9LT75</accession>
<comment type="caution">
    <text evidence="1">The sequence shown here is derived from an EMBL/GenBank/DDBJ whole genome shotgun (WGS) entry which is preliminary data.</text>
</comment>